<dbReference type="GO" id="GO:0006355">
    <property type="term" value="P:regulation of DNA-templated transcription"/>
    <property type="evidence" value="ECO:0007669"/>
    <property type="project" value="UniProtKB-UniRule"/>
</dbReference>
<dbReference type="GO" id="GO:0003684">
    <property type="term" value="F:damaged DNA binding"/>
    <property type="evidence" value="ECO:0007669"/>
    <property type="project" value="InterPro"/>
</dbReference>
<dbReference type="InterPro" id="IPR047112">
    <property type="entry name" value="RecG/Mfd"/>
</dbReference>
<dbReference type="InterPro" id="IPR003711">
    <property type="entry name" value="CarD-like/TRCF_RID"/>
</dbReference>
<evidence type="ECO:0000313" key="13">
    <source>
        <dbReference type="Proteomes" id="UP000561438"/>
    </source>
</evidence>
<dbReference type="GO" id="GO:0016787">
    <property type="term" value="F:hydrolase activity"/>
    <property type="evidence" value="ECO:0007669"/>
    <property type="project" value="UniProtKB-KW"/>
</dbReference>
<dbReference type="SMART" id="SM00487">
    <property type="entry name" value="DEXDc"/>
    <property type="match status" value="1"/>
</dbReference>
<feature type="domain" description="Helicase ATP-binding" evidence="10">
    <location>
        <begin position="491"/>
        <end position="651"/>
    </location>
</feature>
<dbReference type="Pfam" id="PF00270">
    <property type="entry name" value="DEAD"/>
    <property type="match status" value="1"/>
</dbReference>
<dbReference type="Gene3D" id="3.40.50.300">
    <property type="entry name" value="P-loop containing nucleotide triphosphate hydrolases"/>
    <property type="match status" value="2"/>
</dbReference>
<dbReference type="Proteomes" id="UP000561438">
    <property type="component" value="Unassembled WGS sequence"/>
</dbReference>
<dbReference type="Gene3D" id="2.40.10.170">
    <property type="match status" value="1"/>
</dbReference>
<dbReference type="InterPro" id="IPR005118">
    <property type="entry name" value="TRCF_C"/>
</dbReference>
<dbReference type="InterPro" id="IPR011545">
    <property type="entry name" value="DEAD/DEAH_box_helicase_dom"/>
</dbReference>
<organism evidence="12 13">
    <name type="scientific">Qipengyuania atrilutea</name>
    <dbReference type="NCBI Taxonomy" id="2744473"/>
    <lineage>
        <taxon>Bacteria</taxon>
        <taxon>Pseudomonadati</taxon>
        <taxon>Pseudomonadota</taxon>
        <taxon>Alphaproteobacteria</taxon>
        <taxon>Sphingomonadales</taxon>
        <taxon>Erythrobacteraceae</taxon>
        <taxon>Qipengyuania</taxon>
    </lineage>
</organism>
<keyword evidence="13" id="KW-1185">Reference proteome</keyword>
<dbReference type="Pfam" id="PF03461">
    <property type="entry name" value="TRCF"/>
    <property type="match status" value="1"/>
</dbReference>
<evidence type="ECO:0000313" key="12">
    <source>
        <dbReference type="EMBL" id="NVD45308.1"/>
    </source>
</evidence>
<name>A0A850H623_9SPHN</name>
<evidence type="ECO:0000256" key="9">
    <source>
        <dbReference type="HAMAP-Rule" id="MF_00969"/>
    </source>
</evidence>
<gene>
    <name evidence="9" type="primary">mfd</name>
    <name evidence="12" type="ORF">HUV48_09805</name>
</gene>
<dbReference type="SMART" id="SM00982">
    <property type="entry name" value="TRCF"/>
    <property type="match status" value="1"/>
</dbReference>
<keyword evidence="8 9" id="KW-0234">DNA repair</keyword>
<evidence type="ECO:0000256" key="2">
    <source>
        <dbReference type="ARBA" id="ARBA00022741"/>
    </source>
</evidence>
<keyword evidence="3 9" id="KW-0227">DNA damage</keyword>
<keyword evidence="1 9" id="KW-0963">Cytoplasm</keyword>
<accession>A0A850H623</accession>
<dbReference type="GO" id="GO:0005524">
    <property type="term" value="F:ATP binding"/>
    <property type="evidence" value="ECO:0007669"/>
    <property type="project" value="UniProtKB-UniRule"/>
</dbReference>
<dbReference type="InterPro" id="IPR001650">
    <property type="entry name" value="Helicase_C-like"/>
</dbReference>
<keyword evidence="5 12" id="KW-0347">Helicase</keyword>
<evidence type="ECO:0000256" key="7">
    <source>
        <dbReference type="ARBA" id="ARBA00023125"/>
    </source>
</evidence>
<dbReference type="EC" id="3.6.4.-" evidence="9"/>
<dbReference type="PANTHER" id="PTHR47964">
    <property type="entry name" value="ATP-DEPENDENT DNA HELICASE HOMOLOG RECG, CHLOROPLASTIC"/>
    <property type="match status" value="1"/>
</dbReference>
<dbReference type="Gene3D" id="3.90.1150.50">
    <property type="entry name" value="Transcription-repair-coupling factor, D7 domain"/>
    <property type="match status" value="1"/>
</dbReference>
<comment type="caution">
    <text evidence="12">The sequence shown here is derived from an EMBL/GenBank/DDBJ whole genome shotgun (WGS) entry which is preliminary data.</text>
</comment>
<sequence>MLLPDAPVIHLPASDTLPGEDAPASPANIGHRVTALRRLRALSGDAKGAKPVVVTSGEAAARRYQQPEAFDAAPPLIRAGDAIDPESFSAQAVANGYFADDRIDEPGEIAVRGEVIDLFPADAGGPVRIDIANGKISAIHHFDPVTQMRGEACDELEIGRAAEPEEAADATLLDHLSPGIVLFSPQAEKRRKRFVRLAERMAKEMKIEVGAVSDERWTEALKDWRTESDIDHEDGSVIEAVPRFAESKSTARAVKRFLAAEREAGRGIALIGSERDLRFLRVRLKEVLPAAHEITDIRAIENSENSGVALIAAPLDRGARNKQLTLIAAADILGTRASLQQGLAAAQPVGLGGAEMRIGDLVIHESHGFAEVLGLEPAPDGEGEVIALKYADDDRRLVPVRDAGLLWRYGGDSDSVKLDKLEGKSWNKRRAAIDNAVAETATSLIALAEERAKLEASVMEPDGAAYERFVAGFPYTETADQARAIAEVREDLAAGKPMERLIIGDVGYGKTEVALRAAAIAALSGYQVIVAAPTTVLARQHLDEFTRRFSDTGVKVAGLSRLSSAAEKKQVQEGLADGSIGVVVGTAAVVGSSVTYAKLGLVVIDEEQRFGAADKAKLRGNKSVHLLVMSATPIPRTLHRAMIGLQQVSIIATPPARRQPIRTTVSQLDDATIRLALRREKARRGQSFVVVPRIADLADMREMLERLVPDLTLLEAHGKLPGAELDEVMINFASGKSDILLATNIIETGLDVPRANTMLIWRSDRFGLAQLHQLRGRVGRGRRRGQVILATANEEISEATQKRLRTLATFDQLGSGFAIAGADLDQRGGGDILSDAQAGHMKLIGVELYQHLLEGALRRARGEEQRKWQPEIRTGAAGGFPPEWIPEEEVRLNLYVRLARLKDREELQAFEAELLDRFGTLPDAASALIDRARLTMLAIEMDIRAVNAGPAAIAFTPLQEKGAALKAQGLVPSDGRWLAKDGAPFDDPAAAAVSVLEALAEGD</sequence>
<dbReference type="Gene3D" id="3.40.50.11180">
    <property type="match status" value="1"/>
</dbReference>
<dbReference type="Pfam" id="PF00271">
    <property type="entry name" value="Helicase_C"/>
    <property type="match status" value="1"/>
</dbReference>
<proteinExistence type="inferred from homology"/>
<dbReference type="InterPro" id="IPR014001">
    <property type="entry name" value="Helicase_ATP-bd"/>
</dbReference>
<comment type="subcellular location">
    <subcellularLocation>
        <location evidence="9">Cytoplasm</location>
    </subcellularLocation>
</comment>
<dbReference type="InterPro" id="IPR004576">
    <property type="entry name" value="Mfd"/>
</dbReference>
<keyword evidence="2 9" id="KW-0547">Nucleotide-binding</keyword>
<evidence type="ECO:0000256" key="3">
    <source>
        <dbReference type="ARBA" id="ARBA00022763"/>
    </source>
</evidence>
<evidence type="ECO:0000256" key="8">
    <source>
        <dbReference type="ARBA" id="ARBA00023204"/>
    </source>
</evidence>
<evidence type="ECO:0000256" key="6">
    <source>
        <dbReference type="ARBA" id="ARBA00022840"/>
    </source>
</evidence>
<keyword evidence="7 9" id="KW-0238">DNA-binding</keyword>
<dbReference type="Pfam" id="PF17757">
    <property type="entry name" value="UvrB_inter"/>
    <property type="match status" value="1"/>
</dbReference>
<dbReference type="SMART" id="SM00490">
    <property type="entry name" value="HELICc"/>
    <property type="match status" value="1"/>
</dbReference>
<dbReference type="Pfam" id="PF02559">
    <property type="entry name" value="CarD_TRCF_RID"/>
    <property type="match status" value="1"/>
</dbReference>
<dbReference type="InterPro" id="IPR037235">
    <property type="entry name" value="TRCF-like_C_D7"/>
</dbReference>
<feature type="domain" description="Helicase C-terminal" evidence="11">
    <location>
        <begin position="667"/>
        <end position="825"/>
    </location>
</feature>
<comment type="similarity">
    <text evidence="9">In the N-terminal section; belongs to the UvrB family.</text>
</comment>
<reference evidence="12 13" key="1">
    <citation type="submission" date="2020-06" db="EMBL/GenBank/DDBJ databases">
        <title>Altererythrobacter sp. HHU K3-1.</title>
        <authorList>
            <person name="Zhang D."/>
            <person name="Xue H."/>
        </authorList>
    </citation>
    <scope>NUCLEOTIDE SEQUENCE [LARGE SCALE GENOMIC DNA]</scope>
    <source>
        <strain evidence="12 13">HHU K3-1</strain>
    </source>
</reference>
<dbReference type="SUPFAM" id="SSF141259">
    <property type="entry name" value="CarD-like"/>
    <property type="match status" value="1"/>
</dbReference>
<dbReference type="GO" id="GO:0003678">
    <property type="term" value="F:DNA helicase activity"/>
    <property type="evidence" value="ECO:0007669"/>
    <property type="project" value="TreeGrafter"/>
</dbReference>
<dbReference type="InterPro" id="IPR027417">
    <property type="entry name" value="P-loop_NTPase"/>
</dbReference>
<evidence type="ECO:0000256" key="1">
    <source>
        <dbReference type="ARBA" id="ARBA00022490"/>
    </source>
</evidence>
<dbReference type="PROSITE" id="PS51194">
    <property type="entry name" value="HELICASE_CTER"/>
    <property type="match status" value="1"/>
</dbReference>
<dbReference type="AlphaFoldDB" id="A0A850H623"/>
<dbReference type="SUPFAM" id="SSF143517">
    <property type="entry name" value="TRCF domain-like"/>
    <property type="match status" value="1"/>
</dbReference>
<keyword evidence="4 9" id="KW-0378">Hydrolase</keyword>
<protein>
    <recommendedName>
        <fullName evidence="9">Transcription-repair-coupling factor</fullName>
        <shortName evidence="9">TRCF</shortName>
        <ecNumber evidence="9">3.6.4.-</ecNumber>
    </recommendedName>
</protein>
<dbReference type="PROSITE" id="PS51192">
    <property type="entry name" value="HELICASE_ATP_BIND_1"/>
    <property type="match status" value="1"/>
</dbReference>
<dbReference type="SUPFAM" id="SSF52540">
    <property type="entry name" value="P-loop containing nucleoside triphosphate hydrolases"/>
    <property type="match status" value="2"/>
</dbReference>
<dbReference type="EMBL" id="JABWGV010000003">
    <property type="protein sequence ID" value="NVD45308.1"/>
    <property type="molecule type" value="Genomic_DNA"/>
</dbReference>
<dbReference type="InterPro" id="IPR041471">
    <property type="entry name" value="UvrB_inter"/>
</dbReference>
<dbReference type="SMART" id="SM01058">
    <property type="entry name" value="CarD_TRCF"/>
    <property type="match status" value="1"/>
</dbReference>
<evidence type="ECO:0000256" key="5">
    <source>
        <dbReference type="ARBA" id="ARBA00022806"/>
    </source>
</evidence>
<comment type="similarity">
    <text evidence="9">In the C-terminal section; belongs to the helicase family. RecG subfamily.</text>
</comment>
<comment type="function">
    <text evidence="9">Couples transcription and DNA repair by recognizing RNA polymerase (RNAP) stalled at DNA lesions. Mediates ATP-dependent release of RNAP and its truncated transcript from the DNA, and recruitment of nucleotide excision repair machinery to the damaged site.</text>
</comment>
<dbReference type="PANTHER" id="PTHR47964:SF1">
    <property type="entry name" value="ATP-DEPENDENT DNA HELICASE HOMOLOG RECG, CHLOROPLASTIC"/>
    <property type="match status" value="1"/>
</dbReference>
<evidence type="ECO:0000259" key="10">
    <source>
        <dbReference type="PROSITE" id="PS51192"/>
    </source>
</evidence>
<evidence type="ECO:0000259" key="11">
    <source>
        <dbReference type="PROSITE" id="PS51194"/>
    </source>
</evidence>
<dbReference type="InterPro" id="IPR036101">
    <property type="entry name" value="CarD-like/TRCF_RID_sf"/>
</dbReference>
<dbReference type="GO" id="GO:0000716">
    <property type="term" value="P:transcription-coupled nucleotide-excision repair, DNA damage recognition"/>
    <property type="evidence" value="ECO:0007669"/>
    <property type="project" value="UniProtKB-UniRule"/>
</dbReference>
<evidence type="ECO:0000256" key="4">
    <source>
        <dbReference type="ARBA" id="ARBA00022801"/>
    </source>
</evidence>
<keyword evidence="6 9" id="KW-0067">ATP-binding</keyword>
<dbReference type="Gene3D" id="3.30.2060.10">
    <property type="entry name" value="Penicillin-binding protein 1b domain"/>
    <property type="match status" value="1"/>
</dbReference>
<dbReference type="GO" id="GO:0005737">
    <property type="term" value="C:cytoplasm"/>
    <property type="evidence" value="ECO:0007669"/>
    <property type="project" value="UniProtKB-SubCell"/>
</dbReference>
<dbReference type="HAMAP" id="MF_00969">
    <property type="entry name" value="TRCF"/>
    <property type="match status" value="1"/>
</dbReference>